<keyword evidence="2" id="KW-1185">Reference proteome</keyword>
<sequence>MNNSEFHEYLVLGGVRHGEVWTKQRQDHWQYQTSHQRKRDIFYDRTSRVEIALSVEDAYFITEWVSIDGNSYLIASTEPLLAFNIEAEMSAISPPLKPFLYAAVI</sequence>
<comment type="caution">
    <text evidence="1">The sequence shown here is derived from an EMBL/GenBank/DDBJ whole genome shotgun (WGS) entry which is preliminary data.</text>
</comment>
<reference evidence="1 2" key="1">
    <citation type="submission" date="2012-02" db="EMBL/GenBank/DDBJ databases">
        <title>Whole genome shotgun sequence of Escherichia hermannii NBRC 105704.</title>
        <authorList>
            <person name="Yoshida I."/>
            <person name="Hosoyama A."/>
            <person name="Tsuchikane K."/>
            <person name="Katsumata H."/>
            <person name="Yamazaki S."/>
            <person name="Fujita N."/>
        </authorList>
    </citation>
    <scope>NUCLEOTIDE SEQUENCE [LARGE SCALE GENOMIC DNA]</scope>
    <source>
        <strain evidence="1 2">NBRC 105704</strain>
    </source>
</reference>
<name>H5V5E5_ATLHE</name>
<dbReference type="GeneID" id="92828257"/>
<accession>H5V5E5</accession>
<dbReference type="Proteomes" id="UP000010297">
    <property type="component" value="Unassembled WGS sequence"/>
</dbReference>
<proteinExistence type="predicted"/>
<gene>
    <name evidence="1" type="ORF">EH105704_12_00900</name>
</gene>
<evidence type="ECO:0000313" key="2">
    <source>
        <dbReference type="Proteomes" id="UP000010297"/>
    </source>
</evidence>
<dbReference type="RefSeq" id="WP_002437414.1">
    <property type="nucleotide sequence ID" value="NZ_BAFF01000012.1"/>
</dbReference>
<protein>
    <submittedName>
        <fullName evidence="1">Uncharacterized protein</fullName>
    </submittedName>
</protein>
<evidence type="ECO:0000313" key="1">
    <source>
        <dbReference type="EMBL" id="GAB53203.1"/>
    </source>
</evidence>
<dbReference type="AlphaFoldDB" id="H5V5E5"/>
<organism evidence="1 2">
    <name type="scientific">Atlantibacter hermannii NBRC 105704</name>
    <dbReference type="NCBI Taxonomy" id="1115512"/>
    <lineage>
        <taxon>Bacteria</taxon>
        <taxon>Pseudomonadati</taxon>
        <taxon>Pseudomonadota</taxon>
        <taxon>Gammaproteobacteria</taxon>
        <taxon>Enterobacterales</taxon>
        <taxon>Enterobacteriaceae</taxon>
        <taxon>Atlantibacter</taxon>
    </lineage>
</organism>
<dbReference type="EMBL" id="BAFF01000012">
    <property type="protein sequence ID" value="GAB53203.1"/>
    <property type="molecule type" value="Genomic_DNA"/>
</dbReference>